<proteinExistence type="predicted"/>
<reference evidence="4" key="1">
    <citation type="journal article" date="2019" name="Int. J. Syst. Evol. Microbiol.">
        <title>The Global Catalogue of Microorganisms (GCM) 10K type strain sequencing project: providing services to taxonomists for standard genome sequencing and annotation.</title>
        <authorList>
            <consortium name="The Broad Institute Genomics Platform"/>
            <consortium name="The Broad Institute Genome Sequencing Center for Infectious Disease"/>
            <person name="Wu L."/>
            <person name="Ma J."/>
        </authorList>
    </citation>
    <scope>NUCLEOTIDE SEQUENCE [LARGE SCALE GENOMIC DNA]</scope>
    <source>
        <strain evidence="4">WYCCWR 12678</strain>
    </source>
</reference>
<feature type="domain" description="Helicase C-terminal" evidence="1">
    <location>
        <begin position="320"/>
        <end position="422"/>
    </location>
</feature>
<dbReference type="EMBL" id="JBHSHC010000084">
    <property type="protein sequence ID" value="MFC4767698.1"/>
    <property type="molecule type" value="Genomic_DNA"/>
</dbReference>
<dbReference type="GO" id="GO:0004386">
    <property type="term" value="F:helicase activity"/>
    <property type="evidence" value="ECO:0007669"/>
    <property type="project" value="UniProtKB-KW"/>
</dbReference>
<feature type="domain" description="Helicase/UvrB N-terminal" evidence="2">
    <location>
        <begin position="14"/>
        <end position="236"/>
    </location>
</feature>
<dbReference type="PANTHER" id="PTHR47396:SF1">
    <property type="entry name" value="ATP-DEPENDENT HELICASE IRC3-RELATED"/>
    <property type="match status" value="1"/>
</dbReference>
<keyword evidence="4" id="KW-1185">Reference proteome</keyword>
<keyword evidence="3" id="KW-0547">Nucleotide-binding</keyword>
<keyword evidence="3" id="KW-0378">Hydrolase</keyword>
<sequence>MNRHVNAISARLSLRKPQKESLAILADVLDVVELGKHTPDSLQEQLVRIQSLFPSVTDFEREFPSLCFALATGVGKTRLMGAFISYLYIAKGMKNFFVLAPNLTIYNKLIQDFTPNTPKYVFKGISEFAANQPVIITGDNYEEGTGVRKQSLFGDTEIHINIFNISKINTEVRGGNSPRIKRLREYIGQSYFEYLSSLPDLVLLMDESHRYRASAGIRVLNELNPVLGLELTATPQVESGTRSTPFKNVIYSYPLHKAMGDGFVKEPAVATRENFNADHFSEEELERIKLEDGIIVHEETKVELEVYARQNHQPIVKPFVLIVAQDTNHAAQLLQTIQSDSFFEGRYKNKVITVHSNQRGEEKDETIQQLMAVEDPKSETEIVIHVNMLKEGWDVTNLYTIIPLRTANSRTLVEQSIGRGLRLPYGKPTGVKAVDRLTIIAHDKFQEIVDEANNPNSIIRSGVIIGRDVAKEQKKAITAPPIIEDIVTQTIEEKMVQEVIQNSGHKQLDETIPAVQSNIRQVIDLVQTKVKSFEYLSSSKQLDTPEVKMQLVREVQAAYIPHELDLYPEQRQEMVEKIVEIFVEKTIQHTIDIPRIIVQPVGGLSWGYHDFDLDVSGINLQPVEDHILIQHLRTNEREILQRNECEYEEERFEDYLVSVLMDYPDISYDDHADLLYKLAGQLVQHLQGYLNDDQKVRNVLLYHRVRLGELIHAQMKQHYYAQSTDYEVTIPKGFETLKNAYYTTATDEGVRSFREPVPDKSRIKSMVFGGFLKCLYKEQKFDSDSERRFAVICENDPNLEKWFKPSMNQNHIKIYYGHNSTYYPDFVVETKTNKYIVEVKKESEMDSKIVQDKAKAVLKWCEHATQHEIKHDGKPWIYLLIPHTDVQENMTIDGLKSRYALTI</sequence>
<evidence type="ECO:0000259" key="2">
    <source>
        <dbReference type="Pfam" id="PF04851"/>
    </source>
</evidence>
<dbReference type="Pfam" id="PF04851">
    <property type="entry name" value="ResIII"/>
    <property type="match status" value="1"/>
</dbReference>
<protein>
    <submittedName>
        <fullName evidence="3">DEAD/DEAH box helicase family protein</fullName>
    </submittedName>
</protein>
<dbReference type="SUPFAM" id="SSF52540">
    <property type="entry name" value="P-loop containing nucleoside triphosphate hydrolases"/>
    <property type="match status" value="1"/>
</dbReference>
<dbReference type="PANTHER" id="PTHR47396">
    <property type="entry name" value="TYPE I RESTRICTION ENZYME ECOKI R PROTEIN"/>
    <property type="match status" value="1"/>
</dbReference>
<dbReference type="InterPro" id="IPR027417">
    <property type="entry name" value="P-loop_NTPase"/>
</dbReference>
<keyword evidence="3" id="KW-0347">Helicase</keyword>
<gene>
    <name evidence="3" type="ORF">ACFO8Q_10040</name>
</gene>
<dbReference type="Proteomes" id="UP001596002">
    <property type="component" value="Unassembled WGS sequence"/>
</dbReference>
<accession>A0ABV9Q1R7</accession>
<dbReference type="Gene3D" id="3.40.50.300">
    <property type="entry name" value="P-loop containing nucleotide triphosphate hydrolases"/>
    <property type="match status" value="2"/>
</dbReference>
<name>A0ABV9Q1R7_9BACL</name>
<comment type="caution">
    <text evidence="3">The sequence shown here is derived from an EMBL/GenBank/DDBJ whole genome shotgun (WGS) entry which is preliminary data.</text>
</comment>
<organism evidence="3 4">
    <name type="scientific">Effusibacillus consociatus</name>
    <dbReference type="NCBI Taxonomy" id="1117041"/>
    <lineage>
        <taxon>Bacteria</taxon>
        <taxon>Bacillati</taxon>
        <taxon>Bacillota</taxon>
        <taxon>Bacilli</taxon>
        <taxon>Bacillales</taxon>
        <taxon>Alicyclobacillaceae</taxon>
        <taxon>Effusibacillus</taxon>
    </lineage>
</organism>
<keyword evidence="3" id="KW-0067">ATP-binding</keyword>
<dbReference type="InterPro" id="IPR001650">
    <property type="entry name" value="Helicase_C-like"/>
</dbReference>
<dbReference type="InterPro" id="IPR006935">
    <property type="entry name" value="Helicase/UvrB_N"/>
</dbReference>
<evidence type="ECO:0000313" key="4">
    <source>
        <dbReference type="Proteomes" id="UP001596002"/>
    </source>
</evidence>
<dbReference type="Pfam" id="PF00271">
    <property type="entry name" value="Helicase_C"/>
    <property type="match status" value="1"/>
</dbReference>
<evidence type="ECO:0000313" key="3">
    <source>
        <dbReference type="EMBL" id="MFC4767698.1"/>
    </source>
</evidence>
<evidence type="ECO:0000259" key="1">
    <source>
        <dbReference type="Pfam" id="PF00271"/>
    </source>
</evidence>
<dbReference type="InterPro" id="IPR050742">
    <property type="entry name" value="Helicase_Restrict-Modif_Enz"/>
</dbReference>
<dbReference type="RefSeq" id="WP_380025619.1">
    <property type="nucleotide sequence ID" value="NZ_JBHSHC010000084.1"/>
</dbReference>